<evidence type="ECO:0000256" key="1">
    <source>
        <dbReference type="ARBA" id="ARBA00022729"/>
    </source>
</evidence>
<dbReference type="OrthoDB" id="9815244at2"/>
<dbReference type="Gene3D" id="3.10.560.10">
    <property type="entry name" value="Outer membrane lipoprotein wza domain like"/>
    <property type="match status" value="3"/>
</dbReference>
<dbReference type="GeneID" id="99683502"/>
<dbReference type="InterPro" id="IPR003715">
    <property type="entry name" value="Poly_export_N"/>
</dbReference>
<dbReference type="AlphaFoldDB" id="A0A4V2SGU6"/>
<sequence length="594" mass="63124">MPIARSISCLLAASALAAAALPVAAQNQLSGGPRGLTDSGTRRTTTSALTGTDPSQATAPLAMPQVPGLPPGALPTPGVASPLPPLPLDPSLSPVPVMFGQQMFSGRFANQGFSGFNPEYQIAVGDRVTVRMWGGFSYEATQAVDAQGNLFIPNVGPISVLGVRNADLNAQVESQIKRTFRASVGVYATLEAAQPVKVYVTGFVRAPGLYGGLSSDSVLYYLDRAGGIDPARGSFLEVDVLRGGKPRAKVNLYSFLLDGRIEPMQLQDGDTVVVTPRRHTVQVTGEALNPYVFEFSRPAVSGAELLALARPRPSATHMSVVRKIGAELRSEYHPLSEAASVTIQDGDEVTITSDKYPGTILVRIEGANLGERSLVMPYGSRLKDAIARLKPAPQANVEALQLFRKSVALRQKELLDGSLRSLETYALTGRSATSEEAALRQKEGDQILQFIDRARNIQPRGQVVIGQSAGAGETLLEDGDVLRIPERSNVVLVSGEVMVPNALVYDTEADAETYVRRAGGYTQAADDARVLVVRQDGSIADATRVGDKPAATELRPGDEILVLPKVQSKNVEVARGITQIVYQIAVAARIALGL</sequence>
<feature type="signal peptide" evidence="3">
    <location>
        <begin position="1"/>
        <end position="25"/>
    </location>
</feature>
<dbReference type="GO" id="GO:0015159">
    <property type="term" value="F:polysaccharide transmembrane transporter activity"/>
    <property type="evidence" value="ECO:0007669"/>
    <property type="project" value="InterPro"/>
</dbReference>
<organism evidence="5 6">
    <name type="scientific">Rubrivivax gelatinosus</name>
    <name type="common">Rhodocyclus gelatinosus</name>
    <name type="synonym">Rhodopseudomonas gelatinosa</name>
    <dbReference type="NCBI Taxonomy" id="28068"/>
    <lineage>
        <taxon>Bacteria</taxon>
        <taxon>Pseudomonadati</taxon>
        <taxon>Pseudomonadota</taxon>
        <taxon>Betaproteobacteria</taxon>
        <taxon>Burkholderiales</taxon>
        <taxon>Sphaerotilaceae</taxon>
        <taxon>Rubrivivax</taxon>
    </lineage>
</organism>
<feature type="domain" description="Polysaccharide export protein N-terminal" evidence="4">
    <location>
        <begin position="117"/>
        <end position="180"/>
    </location>
</feature>
<accession>A0A4V2SGU6</accession>
<feature type="chain" id="PRO_5020500664" evidence="3">
    <location>
        <begin position="26"/>
        <end position="594"/>
    </location>
</feature>
<gene>
    <name evidence="5" type="ORF">EV684_106100</name>
</gene>
<dbReference type="EMBL" id="SLXD01000006">
    <property type="protein sequence ID" value="TCP02538.1"/>
    <property type="molecule type" value="Genomic_DNA"/>
</dbReference>
<dbReference type="Gene3D" id="3.30.1950.10">
    <property type="entry name" value="wza like domain"/>
    <property type="match status" value="1"/>
</dbReference>
<dbReference type="Pfam" id="PF02563">
    <property type="entry name" value="Poly_export"/>
    <property type="match status" value="1"/>
</dbReference>
<dbReference type="InterPro" id="IPR049712">
    <property type="entry name" value="Poly_export"/>
</dbReference>
<protein>
    <submittedName>
        <fullName evidence="5">Protein involved in polysaccharide export with SLBB domain</fullName>
    </submittedName>
</protein>
<proteinExistence type="predicted"/>
<evidence type="ECO:0000256" key="2">
    <source>
        <dbReference type="SAM" id="MobiDB-lite"/>
    </source>
</evidence>
<reference evidence="5 6" key="1">
    <citation type="submission" date="2019-03" db="EMBL/GenBank/DDBJ databases">
        <title>Genomic Encyclopedia of Type Strains, Phase IV (KMG-IV): sequencing the most valuable type-strain genomes for metagenomic binning, comparative biology and taxonomic classification.</title>
        <authorList>
            <person name="Goeker M."/>
        </authorList>
    </citation>
    <scope>NUCLEOTIDE SEQUENCE [LARGE SCALE GENOMIC DNA]</scope>
    <source>
        <strain evidence="5 6">DSM 1709</strain>
    </source>
</reference>
<name>A0A4V2SGU6_RUBGE</name>
<evidence type="ECO:0000256" key="3">
    <source>
        <dbReference type="SAM" id="SignalP"/>
    </source>
</evidence>
<feature type="compositionally biased region" description="Low complexity" evidence="2">
    <location>
        <begin position="42"/>
        <end position="52"/>
    </location>
</feature>
<dbReference type="Proteomes" id="UP000295106">
    <property type="component" value="Unassembled WGS sequence"/>
</dbReference>
<keyword evidence="1 3" id="KW-0732">Signal</keyword>
<dbReference type="PANTHER" id="PTHR33619">
    <property type="entry name" value="POLYSACCHARIDE EXPORT PROTEIN GFCE-RELATED"/>
    <property type="match status" value="1"/>
</dbReference>
<dbReference type="RefSeq" id="WP_132647082.1">
    <property type="nucleotide sequence ID" value="NZ_CP181386.1"/>
</dbReference>
<feature type="region of interest" description="Disordered" evidence="2">
    <location>
        <begin position="28"/>
        <end position="82"/>
    </location>
</feature>
<evidence type="ECO:0000259" key="4">
    <source>
        <dbReference type="Pfam" id="PF02563"/>
    </source>
</evidence>
<evidence type="ECO:0000313" key="5">
    <source>
        <dbReference type="EMBL" id="TCP02538.1"/>
    </source>
</evidence>
<dbReference type="PANTHER" id="PTHR33619:SF3">
    <property type="entry name" value="POLYSACCHARIDE EXPORT PROTEIN GFCE-RELATED"/>
    <property type="match status" value="1"/>
</dbReference>
<comment type="caution">
    <text evidence="5">The sequence shown here is derived from an EMBL/GenBank/DDBJ whole genome shotgun (WGS) entry which is preliminary data.</text>
</comment>
<evidence type="ECO:0000313" key="6">
    <source>
        <dbReference type="Proteomes" id="UP000295106"/>
    </source>
</evidence>